<keyword evidence="3" id="KW-1185">Reference proteome</keyword>
<accession>A0ABP7WNA3</accession>
<evidence type="ECO:0000313" key="3">
    <source>
        <dbReference type="Proteomes" id="UP001500392"/>
    </source>
</evidence>
<evidence type="ECO:0008006" key="4">
    <source>
        <dbReference type="Google" id="ProtNLM"/>
    </source>
</evidence>
<dbReference type="PANTHER" id="PTHR20935">
    <property type="entry name" value="PHOSPHOGLYCERATE MUTASE-RELATED"/>
    <property type="match status" value="1"/>
</dbReference>
<organism evidence="2 3">
    <name type="scientific">Zhongshania borealis</name>
    <dbReference type="NCBI Taxonomy" id="889488"/>
    <lineage>
        <taxon>Bacteria</taxon>
        <taxon>Pseudomonadati</taxon>
        <taxon>Pseudomonadota</taxon>
        <taxon>Gammaproteobacteria</taxon>
        <taxon>Cellvibrionales</taxon>
        <taxon>Spongiibacteraceae</taxon>
        <taxon>Zhongshania</taxon>
    </lineage>
</organism>
<evidence type="ECO:0000256" key="1">
    <source>
        <dbReference type="ARBA" id="ARBA00022801"/>
    </source>
</evidence>
<evidence type="ECO:0000313" key="2">
    <source>
        <dbReference type="EMBL" id="GAA4092644.1"/>
    </source>
</evidence>
<name>A0ABP7WNA3_9GAMM</name>
<dbReference type="EMBL" id="BAABDM010000002">
    <property type="protein sequence ID" value="GAA4092644.1"/>
    <property type="molecule type" value="Genomic_DNA"/>
</dbReference>
<dbReference type="PANTHER" id="PTHR20935:SF0">
    <property type="entry name" value="SERINE_THREONINE-PROTEIN PHOSPHATASE PGAM5, MITOCHONDRIAL"/>
    <property type="match status" value="1"/>
</dbReference>
<dbReference type="SUPFAM" id="SSF53254">
    <property type="entry name" value="Phosphoglycerate mutase-like"/>
    <property type="match status" value="1"/>
</dbReference>
<comment type="caution">
    <text evidence="2">The sequence shown here is derived from an EMBL/GenBank/DDBJ whole genome shotgun (WGS) entry which is preliminary data.</text>
</comment>
<proteinExistence type="predicted"/>
<dbReference type="Pfam" id="PF00300">
    <property type="entry name" value="His_Phos_1"/>
    <property type="match status" value="1"/>
</dbReference>
<reference evidence="3" key="1">
    <citation type="journal article" date="2019" name="Int. J. Syst. Evol. Microbiol.">
        <title>The Global Catalogue of Microorganisms (GCM) 10K type strain sequencing project: providing services to taxonomists for standard genome sequencing and annotation.</title>
        <authorList>
            <consortium name="The Broad Institute Genomics Platform"/>
            <consortium name="The Broad Institute Genome Sequencing Center for Infectious Disease"/>
            <person name="Wu L."/>
            <person name="Ma J."/>
        </authorList>
    </citation>
    <scope>NUCLEOTIDE SEQUENCE [LARGE SCALE GENOMIC DNA]</scope>
    <source>
        <strain evidence="3">JCM 17304</strain>
    </source>
</reference>
<gene>
    <name evidence="2" type="ORF">GCM10022414_15290</name>
</gene>
<dbReference type="InterPro" id="IPR029033">
    <property type="entry name" value="His_PPase_superfam"/>
</dbReference>
<dbReference type="InterPro" id="IPR051021">
    <property type="entry name" value="Mito_Ser/Thr_phosphatase"/>
</dbReference>
<dbReference type="Proteomes" id="UP001500392">
    <property type="component" value="Unassembled WGS sequence"/>
</dbReference>
<sequence>MPRQFAALVRHGEYRQLANTPSAHQGFPLTEYGCDQARDGAAVLAALSGQHRWQLEAEIDCSTLLRAWQTASLFSAALQANKKVSKRAALSLASYDALAERGLGSAANLSVDAIAQIIDEDPRFPALPADWKCNSYFQLPLLGAESLMMAGQRVASHIQQQMDALASPQTSATDGLKIFIGHGAAFRHAAYHLGVLKFDDIAGLSMHHCQPIVLEHLGAGRWQHFSGSWKLRGAKEEVQD</sequence>
<dbReference type="InterPro" id="IPR013078">
    <property type="entry name" value="His_Pase_superF_clade-1"/>
</dbReference>
<keyword evidence="1" id="KW-0378">Hydrolase</keyword>
<dbReference type="Gene3D" id="3.40.50.1240">
    <property type="entry name" value="Phosphoglycerate mutase-like"/>
    <property type="match status" value="1"/>
</dbReference>
<protein>
    <recommendedName>
        <fullName evidence="4">Histidine phosphatase family protein</fullName>
    </recommendedName>
</protein>
<dbReference type="RefSeq" id="WP_344934234.1">
    <property type="nucleotide sequence ID" value="NZ_BAABDM010000002.1"/>
</dbReference>